<sequence length="254" mass="28685">MRSRVRTRAQQEWQRLVDSAEAMPLRQLRSLQDEAHGLRRTADRFLARAKFRLDGAQRSADLLGLPGGTDWRWRPSFLSTRISPTGIAAPGTGMRLGDEAAVWHDCPARALILRQIPNRSSADLAPFGLQLETLGFAGSYLSVSIDLPDTALQGLTRSHIIRLDITMTVERPMSIYGRLNIGHGPNTDELLRHLGDLRPGPVAATTTVEFDLHYVEMNEKRLEKLWLDLIFESPQMNSVRIRDVFLSRHLRADM</sequence>
<accession>A0A099EXY8</accession>
<dbReference type="EMBL" id="JRKS01000053">
    <property type="protein sequence ID" value="KGJ03315.1"/>
    <property type="molecule type" value="Genomic_DNA"/>
</dbReference>
<dbReference type="Proteomes" id="UP000029917">
    <property type="component" value="Unassembled WGS sequence"/>
</dbReference>
<protein>
    <submittedName>
        <fullName evidence="1">Uncharacterized protein</fullName>
    </submittedName>
</protein>
<organism evidence="1 2">
    <name type="scientific">Paracoccus sphaerophysae</name>
    <dbReference type="NCBI Taxonomy" id="690417"/>
    <lineage>
        <taxon>Bacteria</taxon>
        <taxon>Pseudomonadati</taxon>
        <taxon>Pseudomonadota</taxon>
        <taxon>Alphaproteobacteria</taxon>
        <taxon>Rhodobacterales</taxon>
        <taxon>Paracoccaceae</taxon>
        <taxon>Paracoccus</taxon>
    </lineage>
</organism>
<gene>
    <name evidence="1" type="ORF">IC63_13460</name>
</gene>
<reference evidence="1 2" key="2">
    <citation type="submission" date="2014-10" db="EMBL/GenBank/DDBJ databases">
        <title>Paracoccus sanguinis sp. nov., isolated from clinical specimens of New York State patients.</title>
        <authorList>
            <person name="Mingle L.A."/>
            <person name="Cole J.A."/>
            <person name="Lapierre P."/>
            <person name="Musser K.A."/>
        </authorList>
    </citation>
    <scope>NUCLEOTIDE SEQUENCE [LARGE SCALE GENOMIC DNA]</scope>
    <source>
        <strain evidence="1 2">HAMBI 3106</strain>
    </source>
</reference>
<keyword evidence="2" id="KW-1185">Reference proteome</keyword>
<proteinExistence type="predicted"/>
<name>A0A099EXY8_9RHOB</name>
<dbReference type="Pfam" id="PF20086">
    <property type="entry name" value="DUF6478"/>
    <property type="match status" value="1"/>
</dbReference>
<dbReference type="AlphaFoldDB" id="A0A099EXY8"/>
<evidence type="ECO:0000313" key="1">
    <source>
        <dbReference type="EMBL" id="KGJ03315.1"/>
    </source>
</evidence>
<dbReference type="InterPro" id="IPR045514">
    <property type="entry name" value="DUF6478"/>
</dbReference>
<dbReference type="STRING" id="690417.IC63_13460"/>
<reference evidence="1 2" key="1">
    <citation type="submission" date="2014-09" db="EMBL/GenBank/DDBJ databases">
        <authorList>
            <person name="McGinnis J.M."/>
            <person name="Wolfgang W.J."/>
        </authorList>
    </citation>
    <scope>NUCLEOTIDE SEQUENCE [LARGE SCALE GENOMIC DNA]</scope>
    <source>
        <strain evidence="1 2">HAMBI 3106</strain>
    </source>
</reference>
<comment type="caution">
    <text evidence="1">The sequence shown here is derived from an EMBL/GenBank/DDBJ whole genome shotgun (WGS) entry which is preliminary data.</text>
</comment>
<evidence type="ECO:0000313" key="2">
    <source>
        <dbReference type="Proteomes" id="UP000029917"/>
    </source>
</evidence>